<dbReference type="AlphaFoldDB" id="A0A250E566"/>
<dbReference type="Gene3D" id="2.60.40.1120">
    <property type="entry name" value="Carboxypeptidase-like, regulatory domain"/>
    <property type="match status" value="1"/>
</dbReference>
<dbReference type="GeneID" id="96781145"/>
<keyword evidence="7 8" id="KW-0998">Cell outer membrane</keyword>
<dbReference type="InterPro" id="IPR037066">
    <property type="entry name" value="Plug_dom_sf"/>
</dbReference>
<keyword evidence="10" id="KW-0732">Signal</keyword>
<feature type="domain" description="TonB-dependent receptor-like beta-barrel" evidence="11">
    <location>
        <begin position="448"/>
        <end position="1018"/>
    </location>
</feature>
<feature type="chain" id="PRO_5012535405" evidence="10">
    <location>
        <begin position="22"/>
        <end position="1056"/>
    </location>
</feature>
<dbReference type="SUPFAM" id="SSF56935">
    <property type="entry name" value="Porins"/>
    <property type="match status" value="1"/>
</dbReference>
<feature type="domain" description="TonB-dependent receptor plug" evidence="12">
    <location>
        <begin position="115"/>
        <end position="222"/>
    </location>
</feature>
<feature type="signal peptide" evidence="10">
    <location>
        <begin position="1"/>
        <end position="21"/>
    </location>
</feature>
<keyword evidence="4 8" id="KW-0812">Transmembrane</keyword>
<evidence type="ECO:0000313" key="13">
    <source>
        <dbReference type="EMBL" id="ATA68039.1"/>
    </source>
</evidence>
<evidence type="ECO:0000256" key="5">
    <source>
        <dbReference type="ARBA" id="ARBA00023077"/>
    </source>
</evidence>
<dbReference type="Proteomes" id="UP000242855">
    <property type="component" value="Chromosome"/>
</dbReference>
<dbReference type="InterPro" id="IPR023997">
    <property type="entry name" value="TonB-dep_OMP_SusC/RagA_CS"/>
</dbReference>
<dbReference type="GO" id="GO:0009279">
    <property type="term" value="C:cell outer membrane"/>
    <property type="evidence" value="ECO:0007669"/>
    <property type="project" value="UniProtKB-SubCell"/>
</dbReference>
<dbReference type="Pfam" id="PF00593">
    <property type="entry name" value="TonB_dep_Rec_b-barrel"/>
    <property type="match status" value="1"/>
</dbReference>
<evidence type="ECO:0000256" key="2">
    <source>
        <dbReference type="ARBA" id="ARBA00022448"/>
    </source>
</evidence>
<dbReference type="Gene3D" id="2.40.170.20">
    <property type="entry name" value="TonB-dependent receptor, beta-barrel domain"/>
    <property type="match status" value="1"/>
</dbReference>
<dbReference type="SUPFAM" id="SSF49464">
    <property type="entry name" value="Carboxypeptidase regulatory domain-like"/>
    <property type="match status" value="1"/>
</dbReference>
<evidence type="ECO:0000256" key="9">
    <source>
        <dbReference type="RuleBase" id="RU003357"/>
    </source>
</evidence>
<proteinExistence type="inferred from homology"/>
<dbReference type="InterPro" id="IPR023996">
    <property type="entry name" value="TonB-dep_OMP_SusC/RagA"/>
</dbReference>
<protein>
    <submittedName>
        <fullName evidence="13">SusC/RagA family TonB-linked outer membrane protein</fullName>
    </submittedName>
</protein>
<dbReference type="InterPro" id="IPR008969">
    <property type="entry name" value="CarboxyPept-like_regulatory"/>
</dbReference>
<gene>
    <name evidence="13" type="ORF">CGC48_04955</name>
</gene>
<dbReference type="Pfam" id="PF07715">
    <property type="entry name" value="Plug"/>
    <property type="match status" value="1"/>
</dbReference>
<dbReference type="RefSeq" id="WP_098028694.1">
    <property type="nucleotide sequence ID" value="NZ_CP022378.1"/>
</dbReference>
<comment type="similarity">
    <text evidence="8 9">Belongs to the TonB-dependent receptor family.</text>
</comment>
<evidence type="ECO:0000313" key="14">
    <source>
        <dbReference type="Proteomes" id="UP000242855"/>
    </source>
</evidence>
<evidence type="ECO:0000259" key="11">
    <source>
        <dbReference type="Pfam" id="PF00593"/>
    </source>
</evidence>
<dbReference type="InterPro" id="IPR039426">
    <property type="entry name" value="TonB-dep_rcpt-like"/>
</dbReference>
<dbReference type="FunFam" id="2.170.130.10:FF:000008">
    <property type="entry name" value="SusC/RagA family TonB-linked outer membrane protein"/>
    <property type="match status" value="1"/>
</dbReference>
<dbReference type="InterPro" id="IPR036942">
    <property type="entry name" value="Beta-barrel_TonB_sf"/>
</dbReference>
<evidence type="ECO:0000256" key="4">
    <source>
        <dbReference type="ARBA" id="ARBA00022692"/>
    </source>
</evidence>
<dbReference type="Pfam" id="PF13715">
    <property type="entry name" value="CarbopepD_reg_2"/>
    <property type="match status" value="1"/>
</dbReference>
<dbReference type="NCBIfam" id="TIGR04057">
    <property type="entry name" value="SusC_RagA_signa"/>
    <property type="match status" value="1"/>
</dbReference>
<evidence type="ECO:0000256" key="8">
    <source>
        <dbReference type="PROSITE-ProRule" id="PRU01360"/>
    </source>
</evidence>
<evidence type="ECO:0000256" key="3">
    <source>
        <dbReference type="ARBA" id="ARBA00022452"/>
    </source>
</evidence>
<keyword evidence="3 8" id="KW-1134">Transmembrane beta strand</keyword>
<name>A0A250E566_9FLAO</name>
<dbReference type="PROSITE" id="PS52016">
    <property type="entry name" value="TONB_DEPENDENT_REC_3"/>
    <property type="match status" value="1"/>
</dbReference>
<evidence type="ECO:0000256" key="1">
    <source>
        <dbReference type="ARBA" id="ARBA00004571"/>
    </source>
</evidence>
<dbReference type="KEGG" id="ccyn:CGC48_04955"/>
<comment type="subcellular location">
    <subcellularLocation>
        <location evidence="1 8">Cell outer membrane</location>
        <topology evidence="1 8">Multi-pass membrane protein</topology>
    </subcellularLocation>
</comment>
<keyword evidence="6 8" id="KW-0472">Membrane</keyword>
<keyword evidence="5 9" id="KW-0798">TonB box</keyword>
<dbReference type="InterPro" id="IPR000531">
    <property type="entry name" value="Beta-barrel_TonB"/>
</dbReference>
<evidence type="ECO:0000259" key="12">
    <source>
        <dbReference type="Pfam" id="PF07715"/>
    </source>
</evidence>
<reference evidence="13 14" key="1">
    <citation type="journal article" date="2017" name="Genome Announc.">
        <title>Twelve Complete Reference Genomes of Clinical Isolates in the Capnocytophaga Genus.</title>
        <authorList>
            <person name="Villarma A."/>
            <person name="Gulvik C.A."/>
            <person name="Rowe L.A."/>
            <person name="Sheth M."/>
            <person name="Juieng P."/>
            <person name="Nicholson A.C."/>
            <person name="Loparev V.N."/>
            <person name="McQuiston J.R."/>
        </authorList>
    </citation>
    <scope>NUCLEOTIDE SEQUENCE [LARGE SCALE GENOMIC DNA]</scope>
    <source>
        <strain evidence="13 14">G7591</strain>
    </source>
</reference>
<evidence type="ECO:0000256" key="7">
    <source>
        <dbReference type="ARBA" id="ARBA00023237"/>
    </source>
</evidence>
<sequence>MKEKLIWTVSFFFLALQIALAQEKTITGVVKDEQGEPLPGITVTIKGTTKGVATDFDGNYKIKAKVGDILHFIGIGLKSVDRLVSASTSKFDVVMHLETEELEEVVVVAYGTADKKSLTGSVALVSAEKISQQQTTDVAKALEGAVAGVTISTESGQPGKESKIRIRGIGSINASNDPLIVLDGVPYSGELSSINNNDIESLSVLKDASSSALYGARGANGVVIITTKKGKKGALSVTLDSKVGFNSRGVPEYDVMTSPSEYYETIWESIYNKAIYTDGKTDAEARALASSADEGGLYQSLGYNIYNVANDQIVDPVTGKINPNASIKYSDAANFNNWTKALFNTQTRKEHNLTVTRGGEKGTFYFSLGYLGDEGYSLNSSFERYSTRFSYNGELLPWLNVNASTMISFTEAKKGTEGGAYSNPFGWTRNIAPIYPVYVHDADGNLVYNKGERVYDFGEIRNGVNLGRAYGGSTNPVATQDKDIDSDINYYLNQTLGFDVSLAKNLIFTATGNFYGNFYEYNYFKTPIGGAGKTYNGIGEKQRVNSRTITLTQLLKYNKTFGNYKADILLGHESYSRILNRVAGEKSNYVDPSNTEWNNAAKITELYSYNHKHAVDGYFGQLNLSYGEKYFLSGSLRRDGSSVFAPENRWGTFWSAGFSWRVDQEKFLKDVSWLDALKLKVSYGVQGNDHLLLPNSASRSWTPYLTLYTITSDGNNPGLSASYKGRREVTWEENANLNAGIEVSLFQNRLSFDFDYFRKKTNNLLFNLPVPETTGFSTEPWNIGNMENKGIEFSVVGTPIKTKNVVWTLNVNGLHYKNKVLSLPEKFAKEGITRNTHQKIFEGGGIYDFYMVKWGGVNPENGDAQYWIADGKGGYELKPSKDYESTHSKQKVGSAIPDLQGGFGTTLNVYGFDLGVNFSYKLGGKILDSEYSGLMHIGNYGDNWHRDILNRWTPTNRNTDTPRLEAENQDINQSSSRFLTDASYIALRNINVGYNFSPSVLEDLKIKKLRVYMAADNVALWSKRKGLDPRQSIAGFNNDATYSPIRTVSAGLLLTL</sequence>
<dbReference type="Gene3D" id="2.170.130.10">
    <property type="entry name" value="TonB-dependent receptor, plug domain"/>
    <property type="match status" value="1"/>
</dbReference>
<keyword evidence="2 8" id="KW-0813">Transport</keyword>
<dbReference type="NCBIfam" id="TIGR04056">
    <property type="entry name" value="OMP_RagA_SusC"/>
    <property type="match status" value="1"/>
</dbReference>
<organism evidence="13 14">
    <name type="scientific">Capnocytophaga cynodegmi</name>
    <dbReference type="NCBI Taxonomy" id="28189"/>
    <lineage>
        <taxon>Bacteria</taxon>
        <taxon>Pseudomonadati</taxon>
        <taxon>Bacteroidota</taxon>
        <taxon>Flavobacteriia</taxon>
        <taxon>Flavobacteriales</taxon>
        <taxon>Flavobacteriaceae</taxon>
        <taxon>Capnocytophaga</taxon>
    </lineage>
</organism>
<accession>A0A250E566</accession>
<evidence type="ECO:0000256" key="6">
    <source>
        <dbReference type="ARBA" id="ARBA00023136"/>
    </source>
</evidence>
<evidence type="ECO:0000256" key="10">
    <source>
        <dbReference type="SAM" id="SignalP"/>
    </source>
</evidence>
<dbReference type="EMBL" id="CP022378">
    <property type="protein sequence ID" value="ATA68039.1"/>
    <property type="molecule type" value="Genomic_DNA"/>
</dbReference>
<dbReference type="InterPro" id="IPR012910">
    <property type="entry name" value="Plug_dom"/>
</dbReference>